<dbReference type="EMBL" id="CP014327">
    <property type="protein sequence ID" value="AML50946.1"/>
    <property type="molecule type" value="Genomic_DNA"/>
</dbReference>
<protein>
    <recommendedName>
        <fullName evidence="3">Glycosyl transferase family 1 domain-containing protein</fullName>
    </recommendedName>
</protein>
<dbReference type="PANTHER" id="PTHR12526:SF630">
    <property type="entry name" value="GLYCOSYLTRANSFERASE"/>
    <property type="match status" value="1"/>
</dbReference>
<dbReference type="RefSeq" id="WP_039000365.1">
    <property type="nucleotide sequence ID" value="NZ_CP014327.1"/>
</dbReference>
<dbReference type="Proteomes" id="UP000070371">
    <property type="component" value="Chromosome"/>
</dbReference>
<evidence type="ECO:0000313" key="2">
    <source>
        <dbReference type="Proteomes" id="UP000070371"/>
    </source>
</evidence>
<dbReference type="Gene3D" id="3.40.50.2000">
    <property type="entry name" value="Glycogen Phosphorylase B"/>
    <property type="match status" value="2"/>
</dbReference>
<dbReference type="CDD" id="cd03801">
    <property type="entry name" value="GT4_PimA-like"/>
    <property type="match status" value="1"/>
</dbReference>
<accession>A0A126UZ75</accession>
<reference evidence="1 2" key="1">
    <citation type="submission" date="2016-02" db="EMBL/GenBank/DDBJ databases">
        <title>Complete genome sequence of Halocynthiibacter arcticus PAMC 20958t from arctic marine sediment.</title>
        <authorList>
            <person name="Lee Y.M."/>
            <person name="Baek K."/>
            <person name="Lee H.K."/>
            <person name="Shin S.C."/>
        </authorList>
    </citation>
    <scope>NUCLEOTIDE SEQUENCE [LARGE SCALE GENOMIC DNA]</scope>
    <source>
        <strain evidence="1">PAMC 20958</strain>
    </source>
</reference>
<keyword evidence="2" id="KW-1185">Reference proteome</keyword>
<dbReference type="STRING" id="1579316.RC74_06365"/>
<dbReference type="SUPFAM" id="SSF53756">
    <property type="entry name" value="UDP-Glycosyltransferase/glycogen phosphorylase"/>
    <property type="match status" value="1"/>
</dbReference>
<dbReference type="PANTHER" id="PTHR12526">
    <property type="entry name" value="GLYCOSYLTRANSFERASE"/>
    <property type="match status" value="1"/>
</dbReference>
<proteinExistence type="predicted"/>
<dbReference type="KEGG" id="hat:RC74_06365"/>
<dbReference type="AlphaFoldDB" id="A0A126UZ75"/>
<dbReference type="Pfam" id="PF13692">
    <property type="entry name" value="Glyco_trans_1_4"/>
    <property type="match status" value="1"/>
</dbReference>
<evidence type="ECO:0008006" key="3">
    <source>
        <dbReference type="Google" id="ProtNLM"/>
    </source>
</evidence>
<dbReference type="OrthoDB" id="9790710at2"/>
<sequence>MSRGGYETANRRTISLLEAAGCHVDTYAYPDTLGNGFLSRAISYFLNFLALRKKLIQGQAKGNAIPFHITPLFKQFILPEFLLMRRAKRLGMRIVLDLRAGNKASDRARFGKTYRKLFDGCIKLADVVSVEGREYIPLIRSIAPDIEATYLPNFVDGENIAEKPPTRSSEVCRLVYVGTVSEAKGVPDLINVADHLVQIGLPVQLDIIGRPTKSFQKEFERNCKDRPYVMGHGAQSFEYVRTFLDQSHFFVFLTKWPGEGHSNALTEAMARGCVPVATQHGFNQSTISDCGIIIKDRVETVEIASQIAQLWSTPSFDFLAEASINRIRTQFGEDTVRAILRGLYWPDAQT</sequence>
<name>A0A126UZ75_9RHOB</name>
<organism evidence="1 2">
    <name type="scientific">Falsihalocynthiibacter arcticus</name>
    <dbReference type="NCBI Taxonomy" id="1579316"/>
    <lineage>
        <taxon>Bacteria</taxon>
        <taxon>Pseudomonadati</taxon>
        <taxon>Pseudomonadota</taxon>
        <taxon>Alphaproteobacteria</taxon>
        <taxon>Rhodobacterales</taxon>
        <taxon>Roseobacteraceae</taxon>
        <taxon>Falsihalocynthiibacter</taxon>
    </lineage>
</organism>
<gene>
    <name evidence="1" type="ORF">RC74_06365</name>
</gene>
<evidence type="ECO:0000313" key="1">
    <source>
        <dbReference type="EMBL" id="AML50946.1"/>
    </source>
</evidence>